<organism evidence="1 2">
    <name type="scientific">Canavalia gladiata</name>
    <name type="common">Sword bean</name>
    <name type="synonym">Dolichos gladiatus</name>
    <dbReference type="NCBI Taxonomy" id="3824"/>
    <lineage>
        <taxon>Eukaryota</taxon>
        <taxon>Viridiplantae</taxon>
        <taxon>Streptophyta</taxon>
        <taxon>Embryophyta</taxon>
        <taxon>Tracheophyta</taxon>
        <taxon>Spermatophyta</taxon>
        <taxon>Magnoliopsida</taxon>
        <taxon>eudicotyledons</taxon>
        <taxon>Gunneridae</taxon>
        <taxon>Pentapetalae</taxon>
        <taxon>rosids</taxon>
        <taxon>fabids</taxon>
        <taxon>Fabales</taxon>
        <taxon>Fabaceae</taxon>
        <taxon>Papilionoideae</taxon>
        <taxon>50 kb inversion clade</taxon>
        <taxon>NPAAA clade</taxon>
        <taxon>indigoferoid/millettioid clade</taxon>
        <taxon>Phaseoleae</taxon>
        <taxon>Canavalia</taxon>
    </lineage>
</organism>
<keyword evidence="2" id="KW-1185">Reference proteome</keyword>
<accession>A0AAN9PXE1</accession>
<reference evidence="1 2" key="1">
    <citation type="submission" date="2024-01" db="EMBL/GenBank/DDBJ databases">
        <title>The genomes of 5 underutilized Papilionoideae crops provide insights into root nodulation and disease resistanc.</title>
        <authorList>
            <person name="Jiang F."/>
        </authorList>
    </citation>
    <scope>NUCLEOTIDE SEQUENCE [LARGE SCALE GENOMIC DNA]</scope>
    <source>
        <strain evidence="1">LVBAO_FW01</strain>
        <tissue evidence="1">Leaves</tissue>
    </source>
</reference>
<gene>
    <name evidence="1" type="ORF">VNO77_33067</name>
</gene>
<sequence length="124" mass="14045">MEVEKRTKKRVIREEIVEEESDKLNNNKLIKGTEEGPTEEEVEEFFAILRRMKVAVKYFDDKGRRGGKEWREALETAEVAVDHGQDVANAEIDDKPKKKAEKVILNEDFDLNAVAPEAAESGGA</sequence>
<dbReference type="PANTHER" id="PTHR35735">
    <property type="entry name" value="PROTEIN NIM1-INTERACTING 2"/>
    <property type="match status" value="1"/>
</dbReference>
<evidence type="ECO:0000313" key="2">
    <source>
        <dbReference type="Proteomes" id="UP001367508"/>
    </source>
</evidence>
<name>A0AAN9PXE1_CANGL</name>
<evidence type="ECO:0000313" key="1">
    <source>
        <dbReference type="EMBL" id="KAK7314541.1"/>
    </source>
</evidence>
<protein>
    <submittedName>
        <fullName evidence="1">Uncharacterized protein</fullName>
    </submittedName>
</protein>
<comment type="caution">
    <text evidence="1">The sequence shown here is derived from an EMBL/GenBank/DDBJ whole genome shotgun (WGS) entry which is preliminary data.</text>
</comment>
<dbReference type="GO" id="GO:0010112">
    <property type="term" value="P:regulation of systemic acquired resistance"/>
    <property type="evidence" value="ECO:0007669"/>
    <property type="project" value="InterPro"/>
</dbReference>
<dbReference type="AlphaFoldDB" id="A0AAN9PXE1"/>
<proteinExistence type="predicted"/>
<dbReference type="InterPro" id="IPR034577">
    <property type="entry name" value="NIMIN-2"/>
</dbReference>
<dbReference type="EMBL" id="JAYMYQ010000008">
    <property type="protein sequence ID" value="KAK7314541.1"/>
    <property type="molecule type" value="Genomic_DNA"/>
</dbReference>
<dbReference type="PANTHER" id="PTHR35735:SF5">
    <property type="entry name" value="PROTEIN NIM1-INTERACTING 2"/>
    <property type="match status" value="1"/>
</dbReference>
<dbReference type="Proteomes" id="UP001367508">
    <property type="component" value="Unassembled WGS sequence"/>
</dbReference>